<evidence type="ECO:0000313" key="8">
    <source>
        <dbReference type="Proteomes" id="UP000838821"/>
    </source>
</evidence>
<gene>
    <name evidence="7" type="primary">cheB_13</name>
    <name evidence="7" type="ORF">PAECIP111891_00991</name>
</gene>
<dbReference type="PROSITE" id="PS01124">
    <property type="entry name" value="HTH_ARAC_FAMILY_2"/>
    <property type="match status" value="1"/>
</dbReference>
<evidence type="ECO:0000256" key="4">
    <source>
        <dbReference type="PROSITE-ProRule" id="PRU00169"/>
    </source>
</evidence>
<dbReference type="EC" id="3.5.1.44" evidence="7"/>
<dbReference type="InterPro" id="IPR018062">
    <property type="entry name" value="HTH_AraC-typ_CS"/>
</dbReference>
<dbReference type="Pfam" id="PF17853">
    <property type="entry name" value="GGDEF_2"/>
    <property type="match status" value="1"/>
</dbReference>
<keyword evidence="3" id="KW-0804">Transcription</keyword>
<evidence type="ECO:0000259" key="6">
    <source>
        <dbReference type="PROSITE" id="PS50110"/>
    </source>
</evidence>
<dbReference type="Gene3D" id="1.10.10.60">
    <property type="entry name" value="Homeodomain-like"/>
    <property type="match status" value="2"/>
</dbReference>
<dbReference type="EMBL" id="CAKMMW010000002">
    <property type="protein sequence ID" value="CAH1196898.1"/>
    <property type="molecule type" value="Genomic_DNA"/>
</dbReference>
<dbReference type="SMART" id="SM00342">
    <property type="entry name" value="HTH_ARAC"/>
    <property type="match status" value="1"/>
</dbReference>
<dbReference type="InterPro" id="IPR011006">
    <property type="entry name" value="CheY-like_superfamily"/>
</dbReference>
<keyword evidence="2" id="KW-0238">DNA-binding</keyword>
<feature type="modified residue" description="4-aspartylphosphate" evidence="4">
    <location>
        <position position="67"/>
    </location>
</feature>
<dbReference type="SUPFAM" id="SSF52172">
    <property type="entry name" value="CheY-like"/>
    <property type="match status" value="1"/>
</dbReference>
<evidence type="ECO:0000256" key="3">
    <source>
        <dbReference type="ARBA" id="ARBA00023163"/>
    </source>
</evidence>
<comment type="caution">
    <text evidence="7">The sequence shown here is derived from an EMBL/GenBank/DDBJ whole genome shotgun (WGS) entry which is preliminary data.</text>
</comment>
<dbReference type="PANTHER" id="PTHR43280">
    <property type="entry name" value="ARAC-FAMILY TRANSCRIPTIONAL REGULATOR"/>
    <property type="match status" value="1"/>
</dbReference>
<reference evidence="7" key="1">
    <citation type="submission" date="2022-01" db="EMBL/GenBank/DDBJ databases">
        <authorList>
            <person name="Criscuolo A."/>
        </authorList>
    </citation>
    <scope>NUCLEOTIDE SEQUENCE</scope>
    <source>
        <strain evidence="7">CIP111891</strain>
    </source>
</reference>
<accession>A0ABN8G259</accession>
<dbReference type="InterPro" id="IPR020449">
    <property type="entry name" value="Tscrpt_reg_AraC-type_HTH"/>
</dbReference>
<dbReference type="SMART" id="SM00448">
    <property type="entry name" value="REC"/>
    <property type="match status" value="1"/>
</dbReference>
<organism evidence="7 8">
    <name type="scientific">Paenibacillus allorhizoplanae</name>
    <dbReference type="NCBI Taxonomy" id="2905648"/>
    <lineage>
        <taxon>Bacteria</taxon>
        <taxon>Bacillati</taxon>
        <taxon>Bacillota</taxon>
        <taxon>Bacilli</taxon>
        <taxon>Bacillales</taxon>
        <taxon>Paenibacillaceae</taxon>
        <taxon>Paenibacillus</taxon>
    </lineage>
</organism>
<dbReference type="PROSITE" id="PS50110">
    <property type="entry name" value="RESPONSE_REGULATORY"/>
    <property type="match status" value="1"/>
</dbReference>
<dbReference type="Pfam" id="PF00072">
    <property type="entry name" value="Response_reg"/>
    <property type="match status" value="1"/>
</dbReference>
<dbReference type="InterPro" id="IPR001789">
    <property type="entry name" value="Sig_transdc_resp-reg_receiver"/>
</dbReference>
<dbReference type="Proteomes" id="UP000838821">
    <property type="component" value="Unassembled WGS sequence"/>
</dbReference>
<dbReference type="GO" id="GO:0050568">
    <property type="term" value="F:protein-glutamine glutaminase activity"/>
    <property type="evidence" value="ECO:0007669"/>
    <property type="project" value="UniProtKB-EC"/>
</dbReference>
<keyword evidence="1" id="KW-0805">Transcription regulation</keyword>
<evidence type="ECO:0000313" key="7">
    <source>
        <dbReference type="EMBL" id="CAH1196898.1"/>
    </source>
</evidence>
<keyword evidence="7" id="KW-0378">Hydrolase</keyword>
<keyword evidence="4" id="KW-0597">Phosphoprotein</keyword>
<dbReference type="SUPFAM" id="SSF46689">
    <property type="entry name" value="Homeodomain-like"/>
    <property type="match status" value="2"/>
</dbReference>
<dbReference type="PANTHER" id="PTHR43280:SF2">
    <property type="entry name" value="HTH-TYPE TRANSCRIPTIONAL REGULATOR EXSA"/>
    <property type="match status" value="1"/>
</dbReference>
<feature type="domain" description="Response regulatory" evidence="6">
    <location>
        <begin position="15"/>
        <end position="132"/>
    </location>
</feature>
<dbReference type="InterPro" id="IPR009057">
    <property type="entry name" value="Homeodomain-like_sf"/>
</dbReference>
<evidence type="ECO:0000256" key="2">
    <source>
        <dbReference type="ARBA" id="ARBA00023125"/>
    </source>
</evidence>
<dbReference type="InterPro" id="IPR041522">
    <property type="entry name" value="CdaR_GGDEF"/>
</dbReference>
<dbReference type="CDD" id="cd17536">
    <property type="entry name" value="REC_YesN-like"/>
    <property type="match status" value="1"/>
</dbReference>
<protein>
    <submittedName>
        <fullName evidence="7">Protein-glutamate methylesterase/protein-glutamine glutaminase</fullName>
        <ecNumber evidence="7">3.5.1.44</ecNumber>
    </submittedName>
</protein>
<dbReference type="Pfam" id="PF12833">
    <property type="entry name" value="HTH_18"/>
    <property type="match status" value="1"/>
</dbReference>
<proteinExistence type="predicted"/>
<dbReference type="PRINTS" id="PR00032">
    <property type="entry name" value="HTHARAC"/>
</dbReference>
<sequence length="536" mass="61301">MYYIEAAEGACRMIRMLIVDDEPIERIALQRIIEEGSPDVEVVGQASNGREAIEAAERLQPDLITMDIKMPGINGLQAIEKIRETNKAVKFIVVTAFDTFEFAQQAIKLGVYDYMLKPSRLSVVLETIGRVANEITMIQQELASRSLEQVRLQKMTPLVEADIVEQLLFDYVQSASLAELIDLIGFPSGRDGFVMTLQFSHDMAEPSHLRDYDDVYLQLSELLLDVTNPIWLGKMSGNQVPAIVFVDGEFSYRAQAISVAKKWIQALDMKRGLRLFIGIGGLCKDVRDMRKSYHEALLASMDNTLSARYCLYENLTRDDIQAIGVRTVEMEKSVLEEIRRGNLEAAGDQIAKMIDVFEGAQQGVVMSQQRIFEVLIVVTRMLQEMGMDVHTPYFPYTTTSYMQLKAESRLLIQNLVQVGEVVETDLLQTMKLYIQKHAHEELSLERIAATVDRNPFYVSKLFKEHFGMNYIDFLTEYRIETAKQLMQETDKSLKEITFEVGYNDPNYFSRVFKKLVGHSPTDYRKMLIRPTNKKHM</sequence>
<keyword evidence="8" id="KW-1185">Reference proteome</keyword>
<dbReference type="InterPro" id="IPR018060">
    <property type="entry name" value="HTH_AraC"/>
</dbReference>
<evidence type="ECO:0000259" key="5">
    <source>
        <dbReference type="PROSITE" id="PS01124"/>
    </source>
</evidence>
<dbReference type="PROSITE" id="PS00041">
    <property type="entry name" value="HTH_ARAC_FAMILY_1"/>
    <property type="match status" value="1"/>
</dbReference>
<evidence type="ECO:0000256" key="1">
    <source>
        <dbReference type="ARBA" id="ARBA00023015"/>
    </source>
</evidence>
<feature type="domain" description="HTH araC/xylS-type" evidence="5">
    <location>
        <begin position="428"/>
        <end position="526"/>
    </location>
</feature>
<dbReference type="Gene3D" id="3.40.50.2300">
    <property type="match status" value="1"/>
</dbReference>
<name>A0ABN8G259_9BACL</name>